<dbReference type="PANTHER" id="PTHR43163">
    <property type="entry name" value="DIPEPTIDE TRANSPORT SYSTEM PERMEASE PROTEIN DPPB-RELATED"/>
    <property type="match status" value="1"/>
</dbReference>
<evidence type="ECO:0000256" key="5">
    <source>
        <dbReference type="ARBA" id="ARBA00022989"/>
    </source>
</evidence>
<feature type="domain" description="ABC transmembrane type-1" evidence="8">
    <location>
        <begin position="105"/>
        <end position="319"/>
    </location>
</feature>
<keyword evidence="2 7" id="KW-0813">Transport</keyword>
<dbReference type="PROSITE" id="PS50928">
    <property type="entry name" value="ABC_TM1"/>
    <property type="match status" value="1"/>
</dbReference>
<dbReference type="PANTHER" id="PTHR43163:SF9">
    <property type="entry name" value="ABC TRANSPORTER PERMEASE PROTEIN"/>
    <property type="match status" value="1"/>
</dbReference>
<dbReference type="RefSeq" id="WP_249038140.1">
    <property type="nucleotide sequence ID" value="NZ_BPFB01000014.1"/>
</dbReference>
<feature type="transmembrane region" description="Helical" evidence="7">
    <location>
        <begin position="296"/>
        <end position="323"/>
    </location>
</feature>
<dbReference type="SUPFAM" id="SSF161098">
    <property type="entry name" value="MetI-like"/>
    <property type="match status" value="1"/>
</dbReference>
<evidence type="ECO:0000313" key="9">
    <source>
        <dbReference type="EMBL" id="GIU46023.1"/>
    </source>
</evidence>
<feature type="transmembrane region" description="Helical" evidence="7">
    <location>
        <begin position="145"/>
        <end position="172"/>
    </location>
</feature>
<protein>
    <submittedName>
        <fullName evidence="9">Peptide ABC transporter permease</fullName>
    </submittedName>
</protein>
<feature type="transmembrane region" description="Helical" evidence="7">
    <location>
        <begin position="12"/>
        <end position="34"/>
    </location>
</feature>
<keyword evidence="5 7" id="KW-1133">Transmembrane helix</keyword>
<dbReference type="Pfam" id="PF00528">
    <property type="entry name" value="BPD_transp_1"/>
    <property type="match status" value="1"/>
</dbReference>
<comment type="similarity">
    <text evidence="7">Belongs to the binding-protein-dependent transport system permease family.</text>
</comment>
<feature type="transmembrane region" description="Helical" evidence="7">
    <location>
        <begin position="109"/>
        <end position="133"/>
    </location>
</feature>
<dbReference type="EMBL" id="BPFB01000014">
    <property type="protein sequence ID" value="GIU46023.1"/>
    <property type="molecule type" value="Genomic_DNA"/>
</dbReference>
<reference evidence="9 10" key="1">
    <citation type="submission" date="2021-05" db="EMBL/GenBank/DDBJ databases">
        <title>Molecular characterization for Shewanella algae harboring chromosomal blaOXA-55-like strains isolated from clinical and environment sample.</title>
        <authorList>
            <person name="Ohama Y."/>
            <person name="Aoki K."/>
            <person name="Harada S."/>
            <person name="Moriya K."/>
            <person name="Ishii Y."/>
            <person name="Tateda K."/>
        </authorList>
    </citation>
    <scope>NUCLEOTIDE SEQUENCE [LARGE SCALE GENOMIC DNA]</scope>
    <source>
        <strain evidence="9 10">LMG 23746</strain>
    </source>
</reference>
<dbReference type="Proteomes" id="UP000761574">
    <property type="component" value="Unassembled WGS sequence"/>
</dbReference>
<dbReference type="InterPro" id="IPR035906">
    <property type="entry name" value="MetI-like_sf"/>
</dbReference>
<comment type="caution">
    <text evidence="9">The sequence shown here is derived from an EMBL/GenBank/DDBJ whole genome shotgun (WGS) entry which is preliminary data.</text>
</comment>
<feature type="transmembrane region" description="Helical" evidence="7">
    <location>
        <begin position="192"/>
        <end position="213"/>
    </location>
</feature>
<evidence type="ECO:0000256" key="6">
    <source>
        <dbReference type="ARBA" id="ARBA00023136"/>
    </source>
</evidence>
<keyword evidence="10" id="KW-1185">Reference proteome</keyword>
<evidence type="ECO:0000256" key="2">
    <source>
        <dbReference type="ARBA" id="ARBA00022448"/>
    </source>
</evidence>
<name>A0ABQ4PEP8_9GAMM</name>
<evidence type="ECO:0000256" key="3">
    <source>
        <dbReference type="ARBA" id="ARBA00022475"/>
    </source>
</evidence>
<keyword evidence="3" id="KW-1003">Cell membrane</keyword>
<keyword evidence="6 7" id="KW-0472">Membrane</keyword>
<comment type="subcellular location">
    <subcellularLocation>
        <location evidence="1 7">Cell membrane</location>
        <topology evidence="1 7">Multi-pass membrane protein</topology>
    </subcellularLocation>
</comment>
<dbReference type="CDD" id="cd06261">
    <property type="entry name" value="TM_PBP2"/>
    <property type="match status" value="1"/>
</dbReference>
<evidence type="ECO:0000256" key="1">
    <source>
        <dbReference type="ARBA" id="ARBA00004651"/>
    </source>
</evidence>
<evidence type="ECO:0000313" key="10">
    <source>
        <dbReference type="Proteomes" id="UP000761574"/>
    </source>
</evidence>
<evidence type="ECO:0000256" key="4">
    <source>
        <dbReference type="ARBA" id="ARBA00022692"/>
    </source>
</evidence>
<keyword evidence="4 7" id="KW-0812">Transmembrane</keyword>
<proteinExistence type="inferred from homology"/>
<gene>
    <name evidence="9" type="ORF">TUM4630_15530</name>
</gene>
<feature type="transmembrane region" description="Helical" evidence="7">
    <location>
        <begin position="251"/>
        <end position="276"/>
    </location>
</feature>
<organism evidence="9 10">
    <name type="scientific">Shewanella algidipiscicola</name>
    <dbReference type="NCBI Taxonomy" id="614070"/>
    <lineage>
        <taxon>Bacteria</taxon>
        <taxon>Pseudomonadati</taxon>
        <taxon>Pseudomonadota</taxon>
        <taxon>Gammaproteobacteria</taxon>
        <taxon>Alteromonadales</taxon>
        <taxon>Shewanellaceae</taxon>
        <taxon>Shewanella</taxon>
    </lineage>
</organism>
<dbReference type="InterPro" id="IPR000515">
    <property type="entry name" value="MetI-like"/>
</dbReference>
<sequence length="329" mass="35694">MPQLMPTHSYAILSAGFRLVLLLILVVLLAYLLLSWTPIDPLNAYLGGNVFGISEPQKALLAQQLSLDQSVGQRLLHWLSGLARGDLGFSTLYQQPVSSVIATHLPLSLLLIGLSWVGSLVLGYLLGLLAGIYQDSWLDKAVQRFSWLMVCMPSFWLAMLFISLFSIALQLTPVCCAAPIGMTFSEQSVLSMLHHLLLPVATLTVVSMAPIVLHTREKVIDVLQSDYVQYSLAHGDSLLKVVRFHVIRNSLLPAIVLQFATFAELFGGSLIAETVFSFPGLGASMVKAGLASDTDLLMGCTLISALMVFSGNLIATVLSRYFIQEAGDA</sequence>
<evidence type="ECO:0000259" key="8">
    <source>
        <dbReference type="PROSITE" id="PS50928"/>
    </source>
</evidence>
<dbReference type="Gene3D" id="1.10.3720.10">
    <property type="entry name" value="MetI-like"/>
    <property type="match status" value="1"/>
</dbReference>
<evidence type="ECO:0000256" key="7">
    <source>
        <dbReference type="RuleBase" id="RU363032"/>
    </source>
</evidence>
<accession>A0ABQ4PEP8</accession>